<keyword evidence="3" id="KW-1185">Reference proteome</keyword>
<feature type="chain" id="PRO_5040825010" evidence="1">
    <location>
        <begin position="22"/>
        <end position="143"/>
    </location>
</feature>
<dbReference type="SUPFAM" id="SSF53850">
    <property type="entry name" value="Periplasmic binding protein-like II"/>
    <property type="match status" value="1"/>
</dbReference>
<gene>
    <name evidence="2" type="ORF">NYR02_08220</name>
</gene>
<keyword evidence="1" id="KW-0732">Signal</keyword>
<name>A0A9X2WEK8_9GAMM</name>
<proteinExistence type="predicted"/>
<feature type="signal peptide" evidence="1">
    <location>
        <begin position="1"/>
        <end position="21"/>
    </location>
</feature>
<sequence length="143" mass="15519">MKLIQALGMTALLSLSAASWADIAVIVNLKNNNTYTGIDVDLIERIYLGKANQFPDGTSAVPYDLAKGDSVRDKFGRKILNKNPSQLHAYWSRLIFSGKKQPPREVSNAEAMKAAVAADLNAIGYINAYAVDASVAVLYTIKD</sequence>
<dbReference type="Proteomes" id="UP001147830">
    <property type="component" value="Unassembled WGS sequence"/>
</dbReference>
<accession>A0A9X2WEK8</accession>
<reference evidence="2" key="2">
    <citation type="submission" date="2022-08" db="EMBL/GenBank/DDBJ databases">
        <authorList>
            <person name="Dong C."/>
        </authorList>
    </citation>
    <scope>NUCLEOTIDE SEQUENCE</scope>
    <source>
        <strain evidence="2">59MF3M-4</strain>
    </source>
</reference>
<protein>
    <submittedName>
        <fullName evidence="2">Phosphate ABC transporter substrate-binding protein</fullName>
    </submittedName>
</protein>
<evidence type="ECO:0000256" key="1">
    <source>
        <dbReference type="SAM" id="SignalP"/>
    </source>
</evidence>
<dbReference type="EMBL" id="JAOANI010000015">
    <property type="protein sequence ID" value="MCT7359001.1"/>
    <property type="molecule type" value="Genomic_DNA"/>
</dbReference>
<evidence type="ECO:0000313" key="2">
    <source>
        <dbReference type="EMBL" id="MCT7359001.1"/>
    </source>
</evidence>
<evidence type="ECO:0000313" key="3">
    <source>
        <dbReference type="Proteomes" id="UP001147830"/>
    </source>
</evidence>
<reference evidence="2" key="1">
    <citation type="journal article" date="2022" name="Front. Microbiol.">
        <title>Genome-based taxonomic rearrangement of Oceanobacter-related bacteria including the description of Thalassolituus hydrocarbonoclasticus sp. nov. and Thalassolituus pacificus sp. nov. and emended description of the genus Thalassolituus.</title>
        <authorList>
            <person name="Dong C."/>
            <person name="Wei L."/>
            <person name="Wang J."/>
            <person name="Lai Q."/>
            <person name="Huang Z."/>
            <person name="Shao Z."/>
        </authorList>
    </citation>
    <scope>NUCLEOTIDE SEQUENCE</scope>
    <source>
        <strain evidence="2">59MF3M-4</strain>
    </source>
</reference>
<dbReference type="RefSeq" id="WP_260975891.1">
    <property type="nucleotide sequence ID" value="NZ_JAOANI010000015.1"/>
</dbReference>
<dbReference type="Gene3D" id="3.40.190.10">
    <property type="entry name" value="Periplasmic binding protein-like II"/>
    <property type="match status" value="1"/>
</dbReference>
<comment type="caution">
    <text evidence="2">The sequence shown here is derived from an EMBL/GenBank/DDBJ whole genome shotgun (WGS) entry which is preliminary data.</text>
</comment>
<organism evidence="2 3">
    <name type="scientific">Thalassolituus pacificus</name>
    <dbReference type="NCBI Taxonomy" id="2975440"/>
    <lineage>
        <taxon>Bacteria</taxon>
        <taxon>Pseudomonadati</taxon>
        <taxon>Pseudomonadota</taxon>
        <taxon>Gammaproteobacteria</taxon>
        <taxon>Oceanospirillales</taxon>
        <taxon>Oceanospirillaceae</taxon>
        <taxon>Thalassolituus</taxon>
    </lineage>
</organism>
<dbReference type="AlphaFoldDB" id="A0A9X2WEK8"/>